<sequence length="223" mass="24444">MSLESSGSEIKIIKKAPQTNGLPDDKPSLGAHTDFGSLSFLRGRHGGLQVLVQGNDVWQYVKPVPGLAVCNIGDALKMISGGILRSNIHRVVAPPGEQRKYSTTCERVFNATSTSGPQGMRSREGVIKAFAVTEMDIDVKRTHTDDPSTLRSLWPIVESYEKDFLSLEICAQTMPHRCFALPTVFPTHHVHRIWAPHNHLDSRALLASALTNGECGPSLRQNP</sequence>
<reference evidence="2 3" key="1">
    <citation type="journal article" date="2016" name="Mol. Biol. Evol.">
        <title>Comparative Genomics of Early-Diverging Mushroom-Forming Fungi Provides Insights into the Origins of Lignocellulose Decay Capabilities.</title>
        <authorList>
            <person name="Nagy L.G."/>
            <person name="Riley R."/>
            <person name="Tritt A."/>
            <person name="Adam C."/>
            <person name="Daum C."/>
            <person name="Floudas D."/>
            <person name="Sun H."/>
            <person name="Yadav J.S."/>
            <person name="Pangilinan J."/>
            <person name="Larsson K.H."/>
            <person name="Matsuura K."/>
            <person name="Barry K."/>
            <person name="Labutti K."/>
            <person name="Kuo R."/>
            <person name="Ohm R.A."/>
            <person name="Bhattacharya S.S."/>
            <person name="Shirouzu T."/>
            <person name="Yoshinaga Y."/>
            <person name="Martin F.M."/>
            <person name="Grigoriev I.V."/>
            <person name="Hibbett D.S."/>
        </authorList>
    </citation>
    <scope>NUCLEOTIDE SEQUENCE [LARGE SCALE GENOMIC DNA]</scope>
    <source>
        <strain evidence="2 3">HHB10207 ss-3</strain>
    </source>
</reference>
<evidence type="ECO:0000313" key="2">
    <source>
        <dbReference type="EMBL" id="KZT31627.1"/>
    </source>
</evidence>
<dbReference type="AlphaFoldDB" id="A0A165WXQ5"/>
<dbReference type="SUPFAM" id="SSF51197">
    <property type="entry name" value="Clavaminate synthase-like"/>
    <property type="match status" value="1"/>
</dbReference>
<keyword evidence="3" id="KW-1185">Reference proteome</keyword>
<dbReference type="InterPro" id="IPR044861">
    <property type="entry name" value="IPNS-like_FE2OG_OXY"/>
</dbReference>
<protein>
    <submittedName>
        <fullName evidence="2">Clavaminate synthase-like protein</fullName>
    </submittedName>
</protein>
<proteinExistence type="predicted"/>
<evidence type="ECO:0000259" key="1">
    <source>
        <dbReference type="Pfam" id="PF03171"/>
    </source>
</evidence>
<dbReference type="Pfam" id="PF03171">
    <property type="entry name" value="2OG-FeII_Oxy"/>
    <property type="match status" value="1"/>
</dbReference>
<gene>
    <name evidence="2" type="ORF">SISSUDRAFT_1067603</name>
</gene>
<name>A0A165WXQ5_9AGAM</name>
<dbReference type="InterPro" id="IPR027443">
    <property type="entry name" value="IPNS-like_sf"/>
</dbReference>
<organism evidence="2 3">
    <name type="scientific">Sistotremastrum suecicum HHB10207 ss-3</name>
    <dbReference type="NCBI Taxonomy" id="1314776"/>
    <lineage>
        <taxon>Eukaryota</taxon>
        <taxon>Fungi</taxon>
        <taxon>Dikarya</taxon>
        <taxon>Basidiomycota</taxon>
        <taxon>Agaricomycotina</taxon>
        <taxon>Agaricomycetes</taxon>
        <taxon>Sistotremastrales</taxon>
        <taxon>Sistotremastraceae</taxon>
        <taxon>Sistotremastrum</taxon>
    </lineage>
</organism>
<dbReference type="InterPro" id="IPR050231">
    <property type="entry name" value="Iron_ascorbate_oxido_reductase"/>
</dbReference>
<dbReference type="OrthoDB" id="406156at2759"/>
<dbReference type="Gene3D" id="2.60.120.330">
    <property type="entry name" value="B-lactam Antibiotic, Isopenicillin N Synthase, Chain"/>
    <property type="match status" value="1"/>
</dbReference>
<dbReference type="Proteomes" id="UP000076798">
    <property type="component" value="Unassembled WGS sequence"/>
</dbReference>
<evidence type="ECO:0000313" key="3">
    <source>
        <dbReference type="Proteomes" id="UP000076798"/>
    </source>
</evidence>
<dbReference type="PANTHER" id="PTHR47990">
    <property type="entry name" value="2-OXOGLUTARATE (2OG) AND FE(II)-DEPENDENT OXYGENASE SUPERFAMILY PROTEIN-RELATED"/>
    <property type="match status" value="1"/>
</dbReference>
<dbReference type="EMBL" id="KV428509">
    <property type="protein sequence ID" value="KZT31627.1"/>
    <property type="molecule type" value="Genomic_DNA"/>
</dbReference>
<feature type="domain" description="Isopenicillin N synthase-like Fe(2+) 2OG dioxygenase" evidence="1">
    <location>
        <begin position="24"/>
        <end position="105"/>
    </location>
</feature>
<accession>A0A165WXQ5</accession>
<dbReference type="STRING" id="1314776.A0A165WXQ5"/>